<keyword evidence="2" id="KW-1185">Reference proteome</keyword>
<gene>
    <name evidence="1" type="ORF">LY79DRAFT_130410</name>
</gene>
<dbReference type="AlphaFoldDB" id="A0AAD8PJ90"/>
<name>A0AAD8PJ90_9PEZI</name>
<comment type="caution">
    <text evidence="1">The sequence shown here is derived from an EMBL/GenBank/DDBJ whole genome shotgun (WGS) entry which is preliminary data.</text>
</comment>
<reference evidence="1" key="1">
    <citation type="submission" date="2021-06" db="EMBL/GenBank/DDBJ databases">
        <title>Comparative genomics, transcriptomics and evolutionary studies reveal genomic signatures of adaptation to plant cell wall in hemibiotrophic fungi.</title>
        <authorList>
            <consortium name="DOE Joint Genome Institute"/>
            <person name="Baroncelli R."/>
            <person name="Diaz J.F."/>
            <person name="Benocci T."/>
            <person name="Peng M."/>
            <person name="Battaglia E."/>
            <person name="Haridas S."/>
            <person name="Andreopoulos W."/>
            <person name="Labutti K."/>
            <person name="Pangilinan J."/>
            <person name="Floch G.L."/>
            <person name="Makela M.R."/>
            <person name="Henrissat B."/>
            <person name="Grigoriev I.V."/>
            <person name="Crouch J.A."/>
            <person name="De Vries R.P."/>
            <person name="Sukno S.A."/>
            <person name="Thon M.R."/>
        </authorList>
    </citation>
    <scope>NUCLEOTIDE SEQUENCE</scope>
    <source>
        <strain evidence="1">CBS 125086</strain>
    </source>
</reference>
<dbReference type="RefSeq" id="XP_060407089.1">
    <property type="nucleotide sequence ID" value="XM_060550845.1"/>
</dbReference>
<dbReference type="GeneID" id="85435085"/>
<proteinExistence type="predicted"/>
<dbReference type="EMBL" id="JAHLJV010000188">
    <property type="protein sequence ID" value="KAK1564291.1"/>
    <property type="molecule type" value="Genomic_DNA"/>
</dbReference>
<accession>A0AAD8PJ90</accession>
<organism evidence="1 2">
    <name type="scientific">Colletotrichum navitas</name>
    <dbReference type="NCBI Taxonomy" id="681940"/>
    <lineage>
        <taxon>Eukaryota</taxon>
        <taxon>Fungi</taxon>
        <taxon>Dikarya</taxon>
        <taxon>Ascomycota</taxon>
        <taxon>Pezizomycotina</taxon>
        <taxon>Sordariomycetes</taxon>
        <taxon>Hypocreomycetidae</taxon>
        <taxon>Glomerellales</taxon>
        <taxon>Glomerellaceae</taxon>
        <taxon>Colletotrichum</taxon>
        <taxon>Colletotrichum graminicola species complex</taxon>
    </lineage>
</organism>
<evidence type="ECO:0000313" key="2">
    <source>
        <dbReference type="Proteomes" id="UP001230504"/>
    </source>
</evidence>
<sequence length="155" mass="17520">MLAGGSSVRPKLVFIILDQTAHCMLRDDGIDKMGCTTSWRVAPRRWCVAGVYSISVWFVCCKSLRTRRVIHVKLMGEAEWQGMMRMQRVAMALWQADLLPVGVARDSPNHTLLPQLLVLLRMWREVERMLGLTDLREKIGGDGDDDGAPSLIRGR</sequence>
<dbReference type="Proteomes" id="UP001230504">
    <property type="component" value="Unassembled WGS sequence"/>
</dbReference>
<evidence type="ECO:0000313" key="1">
    <source>
        <dbReference type="EMBL" id="KAK1564291.1"/>
    </source>
</evidence>
<protein>
    <submittedName>
        <fullName evidence="1">Uncharacterized protein</fullName>
    </submittedName>
</protein>